<sequence length="155" mass="17583">MDPHRVQSLPTIELPLFSRAFSDRVGFRDLFKSMVHDRTDIASVEKFTYLKASLQGKALALIASVPFGDAHYYSAWKELCEQYDNPRILGFDYLDKILEFPLSSQGSLSAMQSFVNTFSEIHTALSNLNVPDSGELILFRLAARVVDAETRRDFE</sequence>
<accession>A0A8K0K6U8</accession>
<dbReference type="EMBL" id="KZ308428">
    <property type="protein sequence ID" value="KAG8229427.1"/>
    <property type="molecule type" value="Genomic_DNA"/>
</dbReference>
<reference evidence="1" key="1">
    <citation type="submission" date="2013-04" db="EMBL/GenBank/DDBJ databases">
        <authorList>
            <person name="Qu J."/>
            <person name="Murali S.C."/>
            <person name="Bandaranaike D."/>
            <person name="Bellair M."/>
            <person name="Blankenburg K."/>
            <person name="Chao H."/>
            <person name="Dinh H."/>
            <person name="Doddapaneni H."/>
            <person name="Downs B."/>
            <person name="Dugan-Rocha S."/>
            <person name="Elkadiri S."/>
            <person name="Gnanaolivu R.D."/>
            <person name="Hernandez B."/>
            <person name="Javaid M."/>
            <person name="Jayaseelan J.C."/>
            <person name="Lee S."/>
            <person name="Li M."/>
            <person name="Ming W."/>
            <person name="Munidasa M."/>
            <person name="Muniz J."/>
            <person name="Nguyen L."/>
            <person name="Ongeri F."/>
            <person name="Osuji N."/>
            <person name="Pu L.-L."/>
            <person name="Puazo M."/>
            <person name="Qu C."/>
            <person name="Quiroz J."/>
            <person name="Raj R."/>
            <person name="Weissenberger G."/>
            <person name="Xin Y."/>
            <person name="Zou X."/>
            <person name="Han Y."/>
            <person name="Richards S."/>
            <person name="Worley K."/>
            <person name="Muzny D."/>
            <person name="Gibbs R."/>
        </authorList>
    </citation>
    <scope>NUCLEOTIDE SEQUENCE</scope>
    <source>
        <strain evidence="1">Sampled in the wild</strain>
    </source>
</reference>
<evidence type="ECO:0000313" key="1">
    <source>
        <dbReference type="EMBL" id="KAG8229427.1"/>
    </source>
</evidence>
<dbReference type="AlphaFoldDB" id="A0A8K0K6U8"/>
<dbReference type="OrthoDB" id="7994850at2759"/>
<name>A0A8K0K6U8_LADFU</name>
<dbReference type="InterPro" id="IPR005312">
    <property type="entry name" value="DUF1759"/>
</dbReference>
<proteinExistence type="predicted"/>
<organism evidence="1 2">
    <name type="scientific">Ladona fulva</name>
    <name type="common">Scarce chaser dragonfly</name>
    <name type="synonym">Libellula fulva</name>
    <dbReference type="NCBI Taxonomy" id="123851"/>
    <lineage>
        <taxon>Eukaryota</taxon>
        <taxon>Metazoa</taxon>
        <taxon>Ecdysozoa</taxon>
        <taxon>Arthropoda</taxon>
        <taxon>Hexapoda</taxon>
        <taxon>Insecta</taxon>
        <taxon>Pterygota</taxon>
        <taxon>Palaeoptera</taxon>
        <taxon>Odonata</taxon>
        <taxon>Epiprocta</taxon>
        <taxon>Anisoptera</taxon>
        <taxon>Libelluloidea</taxon>
        <taxon>Libellulidae</taxon>
        <taxon>Ladona</taxon>
    </lineage>
</organism>
<gene>
    <name evidence="1" type="ORF">J437_LFUL000949</name>
</gene>
<dbReference type="Pfam" id="PF03564">
    <property type="entry name" value="DUF1759"/>
    <property type="match status" value="1"/>
</dbReference>
<keyword evidence="2" id="KW-1185">Reference proteome</keyword>
<protein>
    <submittedName>
        <fullName evidence="1">Uncharacterized protein</fullName>
    </submittedName>
</protein>
<reference evidence="1" key="2">
    <citation type="submission" date="2017-10" db="EMBL/GenBank/DDBJ databases">
        <title>Ladona fulva Genome sequencing and assembly.</title>
        <authorList>
            <person name="Murali S."/>
            <person name="Richards S."/>
            <person name="Bandaranaike D."/>
            <person name="Bellair M."/>
            <person name="Blankenburg K."/>
            <person name="Chao H."/>
            <person name="Dinh H."/>
            <person name="Doddapaneni H."/>
            <person name="Dugan-Rocha S."/>
            <person name="Elkadiri S."/>
            <person name="Gnanaolivu R."/>
            <person name="Hernandez B."/>
            <person name="Skinner E."/>
            <person name="Javaid M."/>
            <person name="Lee S."/>
            <person name="Li M."/>
            <person name="Ming W."/>
            <person name="Munidasa M."/>
            <person name="Muniz J."/>
            <person name="Nguyen L."/>
            <person name="Hughes D."/>
            <person name="Osuji N."/>
            <person name="Pu L.-L."/>
            <person name="Puazo M."/>
            <person name="Qu C."/>
            <person name="Quiroz J."/>
            <person name="Raj R."/>
            <person name="Weissenberger G."/>
            <person name="Xin Y."/>
            <person name="Zou X."/>
            <person name="Han Y."/>
            <person name="Worley K."/>
            <person name="Muzny D."/>
            <person name="Gibbs R."/>
        </authorList>
    </citation>
    <scope>NUCLEOTIDE SEQUENCE</scope>
    <source>
        <strain evidence="1">Sampled in the wild</strain>
    </source>
</reference>
<evidence type="ECO:0000313" key="2">
    <source>
        <dbReference type="Proteomes" id="UP000792457"/>
    </source>
</evidence>
<dbReference type="Proteomes" id="UP000792457">
    <property type="component" value="Unassembled WGS sequence"/>
</dbReference>
<comment type="caution">
    <text evidence="1">The sequence shown here is derived from an EMBL/GenBank/DDBJ whole genome shotgun (WGS) entry which is preliminary data.</text>
</comment>